<reference evidence="1 2" key="1">
    <citation type="journal article" date="2021" name="Hortic Res">
        <title>High-quality reference genome and annotation aids understanding of berry development for evergreen blueberry (Vaccinium darrowii).</title>
        <authorList>
            <person name="Yu J."/>
            <person name="Hulse-Kemp A.M."/>
            <person name="Babiker E."/>
            <person name="Staton M."/>
        </authorList>
    </citation>
    <scope>NUCLEOTIDE SEQUENCE [LARGE SCALE GENOMIC DNA]</scope>
    <source>
        <strain evidence="2">cv. NJ 8807/NJ 8810</strain>
        <tissue evidence="1">Young leaf</tissue>
    </source>
</reference>
<evidence type="ECO:0000313" key="1">
    <source>
        <dbReference type="EMBL" id="KAH7866268.1"/>
    </source>
</evidence>
<dbReference type="Proteomes" id="UP000828048">
    <property type="component" value="Chromosome 9"/>
</dbReference>
<keyword evidence="2" id="KW-1185">Reference proteome</keyword>
<comment type="caution">
    <text evidence="1">The sequence shown here is derived from an EMBL/GenBank/DDBJ whole genome shotgun (WGS) entry which is preliminary data.</text>
</comment>
<protein>
    <submittedName>
        <fullName evidence="1">Uncharacterized protein</fullName>
    </submittedName>
</protein>
<evidence type="ECO:0000313" key="2">
    <source>
        <dbReference type="Proteomes" id="UP000828048"/>
    </source>
</evidence>
<accession>A0ACB7ZK86</accession>
<name>A0ACB7ZK86_9ERIC</name>
<organism evidence="1 2">
    <name type="scientific">Vaccinium darrowii</name>
    <dbReference type="NCBI Taxonomy" id="229202"/>
    <lineage>
        <taxon>Eukaryota</taxon>
        <taxon>Viridiplantae</taxon>
        <taxon>Streptophyta</taxon>
        <taxon>Embryophyta</taxon>
        <taxon>Tracheophyta</taxon>
        <taxon>Spermatophyta</taxon>
        <taxon>Magnoliopsida</taxon>
        <taxon>eudicotyledons</taxon>
        <taxon>Gunneridae</taxon>
        <taxon>Pentapetalae</taxon>
        <taxon>asterids</taxon>
        <taxon>Ericales</taxon>
        <taxon>Ericaceae</taxon>
        <taxon>Vaccinioideae</taxon>
        <taxon>Vaccinieae</taxon>
        <taxon>Vaccinium</taxon>
    </lineage>
</organism>
<gene>
    <name evidence="1" type="ORF">Vadar_017917</name>
</gene>
<proteinExistence type="predicted"/>
<sequence length="185" mass="20714">MEITSQADCLSPLATIEDIRNRLVRPPSLHSPSPTKSTGARDDTSSSSCYTTPFDVNSIEFQRKRESNVRKFVTTRRLEDYLDPTLLSAARATIGGNRKRGGERKSQVQGFEWPVDELKVWKQDLIGSEEGIVMKWRSDDEKAVDLGDDHVDVVRGGGDDDDDDGGCCSPFQSFERTALKRFKRG</sequence>
<dbReference type="EMBL" id="CM037159">
    <property type="protein sequence ID" value="KAH7866268.1"/>
    <property type="molecule type" value="Genomic_DNA"/>
</dbReference>